<feature type="domain" description="Sugar-binding" evidence="5">
    <location>
        <begin position="72"/>
        <end position="324"/>
    </location>
</feature>
<keyword evidence="8" id="KW-1185">Reference proteome</keyword>
<comment type="caution">
    <text evidence="7">The sequence shown here is derived from an EMBL/GenBank/DDBJ whole genome shotgun (WGS) entry which is preliminary data.</text>
</comment>
<dbReference type="EMBL" id="BSNX01000075">
    <property type="protein sequence ID" value="GLQ76276.1"/>
    <property type="molecule type" value="Genomic_DNA"/>
</dbReference>
<evidence type="ECO:0000313" key="7">
    <source>
        <dbReference type="EMBL" id="GLQ76276.1"/>
    </source>
</evidence>
<dbReference type="SUPFAM" id="SSF100950">
    <property type="entry name" value="NagB/RpiA/CoA transferase-like"/>
    <property type="match status" value="1"/>
</dbReference>
<reference evidence="8" key="1">
    <citation type="journal article" date="2019" name="Int. J. Syst. Evol. Microbiol.">
        <title>The Global Catalogue of Microorganisms (GCM) 10K type strain sequencing project: providing services to taxonomists for standard genome sequencing and annotation.</title>
        <authorList>
            <consortium name="The Broad Institute Genomics Platform"/>
            <consortium name="The Broad Institute Genome Sequencing Center for Infectious Disease"/>
            <person name="Wu L."/>
            <person name="Ma J."/>
        </authorList>
    </citation>
    <scope>NUCLEOTIDE SEQUENCE [LARGE SCALE GENOMIC DNA]</scope>
    <source>
        <strain evidence="8">NBRC 15640</strain>
    </source>
</reference>
<feature type="domain" description="RNA polymerase sigma factor 70 region 4 type 2" evidence="6">
    <location>
        <begin position="20"/>
        <end position="57"/>
    </location>
</feature>
<proteinExistence type="inferred from homology"/>
<protein>
    <submittedName>
        <fullName evidence="7">Crp/Fnr family transcriptional regulator</fullName>
    </submittedName>
</protein>
<dbReference type="Pfam" id="PF08281">
    <property type="entry name" value="Sigma70_r4_2"/>
    <property type="match status" value="1"/>
</dbReference>
<dbReference type="InterPro" id="IPR036388">
    <property type="entry name" value="WH-like_DNA-bd_sf"/>
</dbReference>
<dbReference type="PANTHER" id="PTHR34294:SF1">
    <property type="entry name" value="TRANSCRIPTIONAL REGULATOR LSRR"/>
    <property type="match status" value="1"/>
</dbReference>
<accession>A0AAV5P3W0</accession>
<dbReference type="AlphaFoldDB" id="A0AAV5P3W0"/>
<keyword evidence="2" id="KW-0805">Transcription regulation</keyword>
<evidence type="ECO:0000256" key="3">
    <source>
        <dbReference type="ARBA" id="ARBA00023125"/>
    </source>
</evidence>
<evidence type="ECO:0000256" key="2">
    <source>
        <dbReference type="ARBA" id="ARBA00023015"/>
    </source>
</evidence>
<evidence type="ECO:0000259" key="6">
    <source>
        <dbReference type="Pfam" id="PF08281"/>
    </source>
</evidence>
<dbReference type="InterPro" id="IPR037171">
    <property type="entry name" value="NagB/RpiA_transferase-like"/>
</dbReference>
<evidence type="ECO:0000256" key="4">
    <source>
        <dbReference type="ARBA" id="ARBA00023163"/>
    </source>
</evidence>
<evidence type="ECO:0000259" key="5">
    <source>
        <dbReference type="Pfam" id="PF04198"/>
    </source>
</evidence>
<dbReference type="Pfam" id="PF04198">
    <property type="entry name" value="Sugar-bind"/>
    <property type="match status" value="1"/>
</dbReference>
<dbReference type="Gene3D" id="1.10.10.10">
    <property type="entry name" value="Winged helix-like DNA-binding domain superfamily/Winged helix DNA-binding domain"/>
    <property type="match status" value="1"/>
</dbReference>
<dbReference type="GO" id="GO:0006352">
    <property type="term" value="P:DNA-templated transcription initiation"/>
    <property type="evidence" value="ECO:0007669"/>
    <property type="project" value="InterPro"/>
</dbReference>
<dbReference type="InterPro" id="IPR051054">
    <property type="entry name" value="SorC_transcr_regulators"/>
</dbReference>
<dbReference type="InterPro" id="IPR013249">
    <property type="entry name" value="RNA_pol_sigma70_r4_t2"/>
</dbReference>
<comment type="similarity">
    <text evidence="1">Belongs to the SorC transcriptional regulatory family.</text>
</comment>
<keyword evidence="3" id="KW-0238">DNA-binding</keyword>
<dbReference type="Proteomes" id="UP001156690">
    <property type="component" value="Unassembled WGS sequence"/>
</dbReference>
<evidence type="ECO:0000313" key="8">
    <source>
        <dbReference type="Proteomes" id="UP001156690"/>
    </source>
</evidence>
<organism evidence="7 8">
    <name type="scientific">Vibrio penaeicida</name>
    <dbReference type="NCBI Taxonomy" id="104609"/>
    <lineage>
        <taxon>Bacteria</taxon>
        <taxon>Pseudomonadati</taxon>
        <taxon>Pseudomonadota</taxon>
        <taxon>Gammaproteobacteria</taxon>
        <taxon>Vibrionales</taxon>
        <taxon>Vibrionaceae</taxon>
        <taxon>Vibrio</taxon>
    </lineage>
</organism>
<dbReference type="Gene3D" id="3.40.50.1360">
    <property type="match status" value="1"/>
</dbReference>
<name>A0AAV5P3W0_9VIBR</name>
<dbReference type="PANTHER" id="PTHR34294">
    <property type="entry name" value="TRANSCRIPTIONAL REGULATOR-RELATED"/>
    <property type="match status" value="1"/>
</dbReference>
<gene>
    <name evidence="7" type="ORF">GCM10007932_56390</name>
</gene>
<dbReference type="GO" id="GO:0030246">
    <property type="term" value="F:carbohydrate binding"/>
    <property type="evidence" value="ECO:0007669"/>
    <property type="project" value="InterPro"/>
</dbReference>
<dbReference type="RefSeq" id="WP_126609518.1">
    <property type="nucleotide sequence ID" value="NZ_AP025145.1"/>
</dbReference>
<dbReference type="GO" id="GO:0016987">
    <property type="term" value="F:sigma factor activity"/>
    <property type="evidence" value="ECO:0007669"/>
    <property type="project" value="InterPro"/>
</dbReference>
<evidence type="ECO:0000256" key="1">
    <source>
        <dbReference type="ARBA" id="ARBA00010466"/>
    </source>
</evidence>
<keyword evidence="4" id="KW-0804">Transcription</keyword>
<dbReference type="GO" id="GO:0003677">
    <property type="term" value="F:DNA binding"/>
    <property type="evidence" value="ECO:0007669"/>
    <property type="project" value="UniProtKB-KW"/>
</dbReference>
<sequence length="337" mass="36830">MAITPLRKVTPTKNETDWLVRKVLTLHYLENKSQSDISKLLSLSAAKVNRIIRNAREDGLVEINLNIQHANVAEFERHLVNSTQLNDAVLAPSISSDPTVNFQFVAETAAELLLSRLRDGDVICVSGGKAISALVEVIKPTRTYKVTVVPATGGVQGKYFTDVNHLAYSLAEKLGGKSMQIHAPLFADTQQDRDVLIAMRSCKEVLDIARKADIALVGVGALATGSESYFDLRNNMSQEECDQIRHNHCEGEMLAHLINVNGTSCFDQLNDKLVGLTLDELKEVPIRIGIAASDSKVTPIVAALNGNFINTLISDEGTAKLVLEKFEETQKHKGTTS</sequence>
<dbReference type="InterPro" id="IPR007324">
    <property type="entry name" value="Sugar-bd_dom_put"/>
</dbReference>